<dbReference type="PRINTS" id="PR00502">
    <property type="entry name" value="NUDIXFAMILY"/>
</dbReference>
<dbReference type="InterPro" id="IPR000086">
    <property type="entry name" value="NUDIX_hydrolase_dom"/>
</dbReference>
<dbReference type="GO" id="GO:0016787">
    <property type="term" value="F:hydrolase activity"/>
    <property type="evidence" value="ECO:0007669"/>
    <property type="project" value="UniProtKB-KW"/>
</dbReference>
<dbReference type="Pfam" id="PF00293">
    <property type="entry name" value="NUDIX"/>
    <property type="match status" value="1"/>
</dbReference>
<dbReference type="PROSITE" id="PS51462">
    <property type="entry name" value="NUDIX"/>
    <property type="match status" value="1"/>
</dbReference>
<comment type="caution">
    <text evidence="5">The sequence shown here is derived from an EMBL/GenBank/DDBJ whole genome shotgun (WGS) entry which is preliminary data.</text>
</comment>
<sequence length="132" mass="15134">MKQAVTAVIRQDNKILLHQRSMNSRGQPGKWENAGGEIDKGETPELAIVREIKEELGVDFTIEKRIYEDNFDSGDDAWHVIIFGGTIIGTPRVMNPEETSEVKWFSISQLKKVDLASYTRQDFEKFGWIKPH</sequence>
<evidence type="ECO:0000313" key="6">
    <source>
        <dbReference type="Proteomes" id="UP000034562"/>
    </source>
</evidence>
<dbReference type="STRING" id="1618563.UU12_C0033G0010"/>
<dbReference type="InterPro" id="IPR020476">
    <property type="entry name" value="Nudix_hydrolase"/>
</dbReference>
<dbReference type="EMBL" id="LBZK01000033">
    <property type="protein sequence ID" value="KKR69959.1"/>
    <property type="molecule type" value="Genomic_DNA"/>
</dbReference>
<evidence type="ECO:0000313" key="5">
    <source>
        <dbReference type="EMBL" id="KKR69959.1"/>
    </source>
</evidence>
<dbReference type="InterPro" id="IPR015797">
    <property type="entry name" value="NUDIX_hydrolase-like_dom_sf"/>
</dbReference>
<feature type="domain" description="Nudix hydrolase" evidence="4">
    <location>
        <begin position="1"/>
        <end position="128"/>
    </location>
</feature>
<evidence type="ECO:0000256" key="1">
    <source>
        <dbReference type="ARBA" id="ARBA00001946"/>
    </source>
</evidence>
<comment type="cofactor">
    <cofactor evidence="1">
        <name>Mg(2+)</name>
        <dbReference type="ChEBI" id="CHEBI:18420"/>
    </cofactor>
</comment>
<comment type="similarity">
    <text evidence="3">Belongs to the Nudix hydrolase family.</text>
</comment>
<name>A0A0G0SYW0_9BACT</name>
<dbReference type="PANTHER" id="PTHR43046">
    <property type="entry name" value="GDP-MANNOSE MANNOSYL HYDROLASE"/>
    <property type="match status" value="1"/>
</dbReference>
<dbReference type="InterPro" id="IPR020084">
    <property type="entry name" value="NUDIX_hydrolase_CS"/>
</dbReference>
<gene>
    <name evidence="5" type="ORF">UU12_C0033G0010</name>
</gene>
<dbReference type="AlphaFoldDB" id="A0A0G0SYW0"/>
<evidence type="ECO:0000256" key="3">
    <source>
        <dbReference type="RuleBase" id="RU003476"/>
    </source>
</evidence>
<proteinExistence type="inferred from homology"/>
<protein>
    <submittedName>
        <fullName evidence="5">CTP pyrophosphohydrolase</fullName>
    </submittedName>
</protein>
<accession>A0A0G0SYW0</accession>
<dbReference type="Proteomes" id="UP000034562">
    <property type="component" value="Unassembled WGS sequence"/>
</dbReference>
<dbReference type="PANTHER" id="PTHR43046:SF14">
    <property type="entry name" value="MUTT_NUDIX FAMILY PROTEIN"/>
    <property type="match status" value="1"/>
</dbReference>
<dbReference type="PROSITE" id="PS00893">
    <property type="entry name" value="NUDIX_BOX"/>
    <property type="match status" value="1"/>
</dbReference>
<reference evidence="5 6" key="1">
    <citation type="journal article" date="2015" name="Nature">
        <title>rRNA introns, odd ribosomes, and small enigmatic genomes across a large radiation of phyla.</title>
        <authorList>
            <person name="Brown C.T."/>
            <person name="Hug L.A."/>
            <person name="Thomas B.C."/>
            <person name="Sharon I."/>
            <person name="Castelle C.J."/>
            <person name="Singh A."/>
            <person name="Wilkins M.J."/>
            <person name="Williams K.H."/>
            <person name="Banfield J.F."/>
        </authorList>
    </citation>
    <scope>NUCLEOTIDE SEQUENCE [LARGE SCALE GENOMIC DNA]</scope>
</reference>
<keyword evidence="2 3" id="KW-0378">Hydrolase</keyword>
<dbReference type="SUPFAM" id="SSF55811">
    <property type="entry name" value="Nudix"/>
    <property type="match status" value="1"/>
</dbReference>
<organism evidence="5 6">
    <name type="scientific">Candidatus Woesebacteria bacterium GW2011_GWA2_40_7b</name>
    <dbReference type="NCBI Taxonomy" id="1618563"/>
    <lineage>
        <taxon>Bacteria</taxon>
        <taxon>Candidatus Woeseibacteriota</taxon>
    </lineage>
</organism>
<evidence type="ECO:0000259" key="4">
    <source>
        <dbReference type="PROSITE" id="PS51462"/>
    </source>
</evidence>
<dbReference type="Gene3D" id="3.90.79.10">
    <property type="entry name" value="Nucleoside Triphosphate Pyrophosphohydrolase"/>
    <property type="match status" value="1"/>
</dbReference>
<evidence type="ECO:0000256" key="2">
    <source>
        <dbReference type="ARBA" id="ARBA00022801"/>
    </source>
</evidence>